<sequence length="442" mass="47677">MMASLPVLHLKATSKQNVTVSTDLCDTTMTLYTFLRSIPSAAETERALRAFLESLHASPSSGRASLMRRPNHGVVGQLESVAMVSVFCGTPHVLPALARHSDRWLRKLGYASMGDETADSASAMDAAGQVASGLQHAASSSNAGLVPFAHIRATDMRAYADAYSAYEANYVVRHAAADSPHVVVFSNDQAYAPNSGAAEEASGLQHRGTTQPREEASSVSAEVSALTAPVSEPHLSEPGHSTLHELTQAPTVVITPDPRIHPVLHLIAEEALKQPQQREGRAAEAEGADSGKARGSAPPSSSDAAVEEKVRQLKSRLNEAEAQLTEAMAEKETAEQVWSPYYSRLKTSRMYVDELKSRVQSAASLYLLLRYERDTLQQAHISVAMECMSLQLILRDVVARLQDEPRCSLADSRQQTADDQKLFQQLSAALAASPAASRRRTA</sequence>
<feature type="region of interest" description="Disordered" evidence="1">
    <location>
        <begin position="272"/>
        <end position="306"/>
    </location>
</feature>
<comment type="caution">
    <text evidence="2">The sequence shown here is derived from an EMBL/GenBank/DDBJ whole genome shotgun (WGS) entry which is preliminary data.</text>
</comment>
<dbReference type="OrthoDB" id="246054at2759"/>
<evidence type="ECO:0000256" key="1">
    <source>
        <dbReference type="SAM" id="MobiDB-lite"/>
    </source>
</evidence>
<accession>A0A836GCA1</accession>
<evidence type="ECO:0000313" key="3">
    <source>
        <dbReference type="Proteomes" id="UP000673552"/>
    </source>
</evidence>
<reference evidence="2 3" key="1">
    <citation type="submission" date="2021-03" db="EMBL/GenBank/DDBJ databases">
        <title>Leishmania (Mundinia) martiniquensis Genome sequencing and assembly.</title>
        <authorList>
            <person name="Almutairi H."/>
            <person name="Gatherer D."/>
        </authorList>
    </citation>
    <scope>NUCLEOTIDE SEQUENCE [LARGE SCALE GENOMIC DNA]</scope>
    <source>
        <strain evidence="2">LSCM1</strain>
    </source>
</reference>
<keyword evidence="3" id="KW-1185">Reference proteome</keyword>
<dbReference type="KEGG" id="lmat:92512130"/>
<organism evidence="2 3">
    <name type="scientific">Leishmania martiniquensis</name>
    <dbReference type="NCBI Taxonomy" id="1580590"/>
    <lineage>
        <taxon>Eukaryota</taxon>
        <taxon>Discoba</taxon>
        <taxon>Euglenozoa</taxon>
        <taxon>Kinetoplastea</taxon>
        <taxon>Metakinetoplastina</taxon>
        <taxon>Trypanosomatida</taxon>
        <taxon>Trypanosomatidae</taxon>
        <taxon>Leishmaniinae</taxon>
        <taxon>Leishmania</taxon>
    </lineage>
</organism>
<feature type="region of interest" description="Disordered" evidence="1">
    <location>
        <begin position="194"/>
        <end position="241"/>
    </location>
</feature>
<name>A0A836GCA1_9TRYP</name>
<evidence type="ECO:0000313" key="2">
    <source>
        <dbReference type="EMBL" id="KAG5470774.1"/>
    </source>
</evidence>
<dbReference type="AlphaFoldDB" id="A0A836GCA1"/>
<dbReference type="RefSeq" id="XP_067176167.1">
    <property type="nucleotide sequence ID" value="XM_067319618.1"/>
</dbReference>
<protein>
    <submittedName>
        <fullName evidence="2">Uncharacterized protein</fullName>
    </submittedName>
</protein>
<dbReference type="SMR" id="A0A836GCA1"/>
<feature type="compositionally biased region" description="Basic and acidic residues" evidence="1">
    <location>
        <begin position="272"/>
        <end position="292"/>
    </location>
</feature>
<gene>
    <name evidence="2" type="ORF">LSCM1_02023</name>
</gene>
<dbReference type="Proteomes" id="UP000673552">
    <property type="component" value="Chromosome 32"/>
</dbReference>
<dbReference type="EMBL" id="JAFEUZ010000032">
    <property type="protein sequence ID" value="KAG5470774.1"/>
    <property type="molecule type" value="Genomic_DNA"/>
</dbReference>
<dbReference type="GeneID" id="92512130"/>
<proteinExistence type="predicted"/>